<organism evidence="1 2">
    <name type="scientific">Vibrio gazogenes DSM 21264 = NBRC 103151</name>
    <dbReference type="NCBI Taxonomy" id="1123492"/>
    <lineage>
        <taxon>Bacteria</taxon>
        <taxon>Pseudomonadati</taxon>
        <taxon>Pseudomonadota</taxon>
        <taxon>Gammaproteobacteria</taxon>
        <taxon>Vibrionales</taxon>
        <taxon>Vibrionaceae</taxon>
        <taxon>Vibrio</taxon>
    </lineage>
</organism>
<sequence>MIEFDVLIISADAYVWHIFTDNDENKDITFIYILHTFRLSTKLIAIKIIEMN</sequence>
<gene>
    <name evidence="1" type="ORF">SAMN02745781_00143</name>
</gene>
<proteinExistence type="predicted"/>
<dbReference type="EMBL" id="FQUH01000001">
    <property type="protein sequence ID" value="SHE35125.1"/>
    <property type="molecule type" value="Genomic_DNA"/>
</dbReference>
<dbReference type="Proteomes" id="UP000184159">
    <property type="component" value="Unassembled WGS sequence"/>
</dbReference>
<accession>A0A1M4SSG5</accession>
<reference evidence="2" key="1">
    <citation type="submission" date="2016-11" db="EMBL/GenBank/DDBJ databases">
        <authorList>
            <person name="Varghese N."/>
            <person name="Submissions S."/>
        </authorList>
    </citation>
    <scope>NUCLEOTIDE SEQUENCE [LARGE SCALE GENOMIC DNA]</scope>
    <source>
        <strain evidence="2">DSM 21264</strain>
    </source>
</reference>
<evidence type="ECO:0000313" key="1">
    <source>
        <dbReference type="EMBL" id="SHE35125.1"/>
    </source>
</evidence>
<evidence type="ECO:0000313" key="2">
    <source>
        <dbReference type="Proteomes" id="UP000184159"/>
    </source>
</evidence>
<dbReference type="AlphaFoldDB" id="A0A1M4SSG5"/>
<protein>
    <submittedName>
        <fullName evidence="1">Uncharacterized protein</fullName>
    </submittedName>
</protein>
<name>A0A1M4SSG5_VIBGA</name>
<keyword evidence="2" id="KW-1185">Reference proteome</keyword>